<evidence type="ECO:0000259" key="1">
    <source>
        <dbReference type="Pfam" id="PF13480"/>
    </source>
</evidence>
<accession>A0A126Q1Q3</accession>
<evidence type="ECO:0000313" key="3">
    <source>
        <dbReference type="Proteomes" id="UP000063991"/>
    </source>
</evidence>
<dbReference type="InterPro" id="IPR038740">
    <property type="entry name" value="BioF2-like_GNAT_dom"/>
</dbReference>
<proteinExistence type="predicted"/>
<dbReference type="Gene3D" id="3.40.630.30">
    <property type="match status" value="1"/>
</dbReference>
<dbReference type="RefSeq" id="WP_061095535.1">
    <property type="nucleotide sequence ID" value="NZ_CP014323.1"/>
</dbReference>
<protein>
    <recommendedName>
        <fullName evidence="1">BioF2-like acetyltransferase domain-containing protein</fullName>
    </recommendedName>
</protein>
<dbReference type="OrthoDB" id="9808976at2"/>
<dbReference type="InterPro" id="IPR016181">
    <property type="entry name" value="Acyl_CoA_acyltransferase"/>
</dbReference>
<dbReference type="AlphaFoldDB" id="A0A126Q1Q3"/>
<dbReference type="Pfam" id="PF13480">
    <property type="entry name" value="Acetyltransf_6"/>
    <property type="match status" value="1"/>
</dbReference>
<organism evidence="2 3">
    <name type="scientific">Alteromonas macleodii</name>
    <name type="common">Pseudoalteromonas macleodii</name>
    <dbReference type="NCBI Taxonomy" id="28108"/>
    <lineage>
        <taxon>Bacteria</taxon>
        <taxon>Pseudomonadati</taxon>
        <taxon>Pseudomonadota</taxon>
        <taxon>Gammaproteobacteria</taxon>
        <taxon>Alteromonadales</taxon>
        <taxon>Alteromonadaceae</taxon>
        <taxon>Alteromonas/Salinimonas group</taxon>
        <taxon>Alteromonas</taxon>
    </lineage>
</organism>
<reference evidence="2 3" key="1">
    <citation type="submission" date="2015-12" db="EMBL/GenBank/DDBJ databases">
        <authorList>
            <person name="Shamseldin A."/>
            <person name="Moawad H."/>
            <person name="Abd El-Rahim W.M."/>
            <person name="Sadowsky M.J."/>
        </authorList>
    </citation>
    <scope>NUCLEOTIDE SEQUENCE [LARGE SCALE GENOMIC DNA]</scope>
    <source>
        <strain evidence="2 3">D7</strain>
    </source>
</reference>
<name>A0A126Q1Q3_ALTMA</name>
<evidence type="ECO:0000313" key="2">
    <source>
        <dbReference type="EMBL" id="AMJ99172.1"/>
    </source>
</evidence>
<dbReference type="EMBL" id="CP014323">
    <property type="protein sequence ID" value="AMJ99172.1"/>
    <property type="molecule type" value="Genomic_DNA"/>
</dbReference>
<gene>
    <name evidence="2" type="ORF">AVL55_14015</name>
</gene>
<feature type="domain" description="BioF2-like acetyltransferase" evidence="1">
    <location>
        <begin position="177"/>
        <end position="324"/>
    </location>
</feature>
<dbReference type="Proteomes" id="UP000063991">
    <property type="component" value="Chromosome"/>
</dbReference>
<sequence>MLTATLHSFANKKELLRLLGQFSEIEGLNENPFLSYSWQYSWISSLPTMPTLVTFESDGLVIGYTLYKIKKIIPSIPIYCAFVNQMGNSTYDQVWIEFNDIICIKNFKYQCVELLINKVMNKGNVAKLTLSMCDAPKEWLQVIQHNNYRYEMEQTPGFRKPLGNINCVKDVLIGLSRNSRNKMNRAIRDAETTFGQLSVKKYGKSETEEFLHRMGLLHKKQWMGSSLGSGFANKYFLEHHKTLCSDFFDNVDLVEVRAGDVLLGLSYNLIHNKHVYFYCSGINNDAKHGKLKPGYIMHILLMSYYGKIGFEFYDFMAGDSQYKRTLSSEEYKLYTLELYKNSIMINTGRYLFRLIKKLFSKF</sequence>
<dbReference type="SUPFAM" id="SSF55729">
    <property type="entry name" value="Acyl-CoA N-acyltransferases (Nat)"/>
    <property type="match status" value="1"/>
</dbReference>